<dbReference type="GO" id="GO:0070403">
    <property type="term" value="F:NAD+ binding"/>
    <property type="evidence" value="ECO:0007669"/>
    <property type="project" value="InterPro"/>
</dbReference>
<dbReference type="Gene3D" id="1.10.1040.50">
    <property type="match status" value="1"/>
</dbReference>
<protein>
    <submittedName>
        <fullName evidence="15">3-hydroxyacyl-CoA dehydrogenase</fullName>
    </submittedName>
</protein>
<proteinExistence type="predicted"/>
<evidence type="ECO:0000256" key="5">
    <source>
        <dbReference type="ARBA" id="ARBA00023002"/>
    </source>
</evidence>
<dbReference type="SUPFAM" id="SSF48179">
    <property type="entry name" value="6-phosphogluconate dehydrogenase C-terminal domain-like"/>
    <property type="match status" value="2"/>
</dbReference>
<dbReference type="Pfam" id="PF00378">
    <property type="entry name" value="ECH_1"/>
    <property type="match status" value="1"/>
</dbReference>
<feature type="domain" description="3-hydroxyacyl-CoA dehydrogenase C-terminal" evidence="13">
    <location>
        <begin position="471"/>
        <end position="562"/>
    </location>
</feature>
<evidence type="ECO:0000256" key="9">
    <source>
        <dbReference type="ARBA" id="ARBA00023235"/>
    </source>
</evidence>
<dbReference type="Gene3D" id="3.40.50.720">
    <property type="entry name" value="NAD(P)-binding Rossmann-like Domain"/>
    <property type="match status" value="1"/>
</dbReference>
<dbReference type="GO" id="GO:0006635">
    <property type="term" value="P:fatty acid beta-oxidation"/>
    <property type="evidence" value="ECO:0007669"/>
    <property type="project" value="UniProtKB-UniPathway"/>
</dbReference>
<dbReference type="AlphaFoldDB" id="A0A4V2RFH3"/>
<sequence length="686" mass="72713">MTIKIEHRGEIAVVTVDNPPVNALSQVVRQGLLEAAKALDADPSVKAIVLTCAGRTFIAGADVGEFGKPPMPPQLPDLVSRIERAAKPWVAAIHGSALGGGFEVALGCRFRVAVPSASVGLPEVRLGIVPGAGGTVRLPRLAGVESAVDMVTTGTPLGARKAHVAGLIHSLIEDDLVTGAVSFARSILDRPLPDALCDRPVAVPPVGFWEAAERTVSARAKREEAPLKALACVRRAAETDFAAAIAFERETFLTLRGSAQAAALRHVFFAERAATRPPELAGLTPCMIRSAAVIGGGTMGAGIAAALRDAGLPVILVERDDGAIERGLANVRAIFDGAAKRGRISADVAAERMAGITATTDYAALADVDLTIEAVFEDLDVKRDVFARLADNCREDAILATNTSYLDPARIAERIRRPERFLGLHFFSPAHVMKLLEIVPTKATAPEVLATGFSLARMLNKIPVRAGICDGFIGNRILKITRAQAERLLLSGATPTAVDAAMRAFGLPMGPFEAQDLGGLDIAAFQRKAARARGEACFAPIADRLCAIERYGQKSGGGWYDYEPGDRTPRPSEAVAAVIAEEAQGSPRRDWDEDAIADCILWPMVNEGARILADGIALRPSDVDLVKIHGYGFPRWRGGPMHHAEAHGLDAVVETLRGLAGEGLAEPPCDRLLEAARRGGFSEVRR</sequence>
<dbReference type="GO" id="GO:0016853">
    <property type="term" value="F:isomerase activity"/>
    <property type="evidence" value="ECO:0007669"/>
    <property type="project" value="UniProtKB-KW"/>
</dbReference>
<dbReference type="EMBL" id="SLVU01000004">
    <property type="protein sequence ID" value="TCN32630.1"/>
    <property type="molecule type" value="Genomic_DNA"/>
</dbReference>
<keyword evidence="4" id="KW-0442">Lipid degradation</keyword>
<keyword evidence="6" id="KW-0520">NAD</keyword>
<dbReference type="InterPro" id="IPR029045">
    <property type="entry name" value="ClpP/crotonase-like_dom_sf"/>
</dbReference>
<comment type="caution">
    <text evidence="15">The sequence shown here is derived from an EMBL/GenBank/DDBJ whole genome shotgun (WGS) entry which is preliminary data.</text>
</comment>
<evidence type="ECO:0000313" key="15">
    <source>
        <dbReference type="EMBL" id="TCN32630.1"/>
    </source>
</evidence>
<evidence type="ECO:0000256" key="10">
    <source>
        <dbReference type="ARBA" id="ARBA00023239"/>
    </source>
</evidence>
<keyword evidence="3" id="KW-0276">Fatty acid metabolism</keyword>
<comment type="catalytic activity">
    <reaction evidence="12">
        <text>a (3S)-3-hydroxyacyl-CoA + NAD(+) = a 3-oxoacyl-CoA + NADH + H(+)</text>
        <dbReference type="Rhea" id="RHEA:22432"/>
        <dbReference type="ChEBI" id="CHEBI:15378"/>
        <dbReference type="ChEBI" id="CHEBI:57318"/>
        <dbReference type="ChEBI" id="CHEBI:57540"/>
        <dbReference type="ChEBI" id="CHEBI:57945"/>
        <dbReference type="ChEBI" id="CHEBI:90726"/>
        <dbReference type="EC" id="1.1.1.35"/>
    </reaction>
</comment>
<dbReference type="GO" id="GO:0004300">
    <property type="term" value="F:enoyl-CoA hydratase activity"/>
    <property type="evidence" value="ECO:0007669"/>
    <property type="project" value="UniProtKB-ARBA"/>
</dbReference>
<dbReference type="FunFam" id="3.40.50.720:FF:000009">
    <property type="entry name" value="Fatty oxidation complex, alpha subunit"/>
    <property type="match status" value="1"/>
</dbReference>
<evidence type="ECO:0000256" key="3">
    <source>
        <dbReference type="ARBA" id="ARBA00022832"/>
    </source>
</evidence>
<evidence type="ECO:0000256" key="12">
    <source>
        <dbReference type="ARBA" id="ARBA00049556"/>
    </source>
</evidence>
<evidence type="ECO:0000256" key="4">
    <source>
        <dbReference type="ARBA" id="ARBA00022963"/>
    </source>
</evidence>
<dbReference type="SUPFAM" id="SSF52096">
    <property type="entry name" value="ClpP/crotonase"/>
    <property type="match status" value="1"/>
</dbReference>
<evidence type="ECO:0000313" key="16">
    <source>
        <dbReference type="Proteomes" id="UP000295043"/>
    </source>
</evidence>
<dbReference type="GO" id="GO:0003857">
    <property type="term" value="F:(3S)-3-hydroxyacyl-CoA dehydrogenase (NAD+) activity"/>
    <property type="evidence" value="ECO:0007669"/>
    <property type="project" value="UniProtKB-EC"/>
</dbReference>
<name>A0A4V2RFH3_9HYPH</name>
<evidence type="ECO:0000256" key="11">
    <source>
        <dbReference type="ARBA" id="ARBA00023268"/>
    </source>
</evidence>
<dbReference type="Proteomes" id="UP000295043">
    <property type="component" value="Unassembled WGS sequence"/>
</dbReference>
<evidence type="ECO:0000256" key="8">
    <source>
        <dbReference type="ARBA" id="ARBA00023140"/>
    </source>
</evidence>
<keyword evidence="7" id="KW-0443">Lipid metabolism</keyword>
<dbReference type="CDD" id="cd06558">
    <property type="entry name" value="crotonase-like"/>
    <property type="match status" value="1"/>
</dbReference>
<keyword evidence="8" id="KW-0576">Peroxisome</keyword>
<evidence type="ECO:0000256" key="2">
    <source>
        <dbReference type="ARBA" id="ARBA00005005"/>
    </source>
</evidence>
<keyword evidence="10" id="KW-0456">Lyase</keyword>
<dbReference type="InterPro" id="IPR001753">
    <property type="entry name" value="Enoyl-CoA_hydra/iso"/>
</dbReference>
<evidence type="ECO:0000256" key="6">
    <source>
        <dbReference type="ARBA" id="ARBA00023027"/>
    </source>
</evidence>
<gene>
    <name evidence="15" type="ORF">EV184_104298</name>
</gene>
<dbReference type="Pfam" id="PF02737">
    <property type="entry name" value="3HCDH_N"/>
    <property type="match status" value="1"/>
</dbReference>
<dbReference type="InterPro" id="IPR036291">
    <property type="entry name" value="NAD(P)-bd_dom_sf"/>
</dbReference>
<dbReference type="SUPFAM" id="SSF51735">
    <property type="entry name" value="NAD(P)-binding Rossmann-fold domains"/>
    <property type="match status" value="1"/>
</dbReference>
<dbReference type="InterPro" id="IPR006176">
    <property type="entry name" value="3-OHacyl-CoA_DH_NAD-bd"/>
</dbReference>
<dbReference type="PANTHER" id="PTHR23309">
    <property type="entry name" value="3-HYDROXYACYL-COA DEHYROGENASE"/>
    <property type="match status" value="1"/>
</dbReference>
<dbReference type="InterPro" id="IPR008927">
    <property type="entry name" value="6-PGluconate_DH-like_C_sf"/>
</dbReference>
<evidence type="ECO:0000259" key="14">
    <source>
        <dbReference type="Pfam" id="PF02737"/>
    </source>
</evidence>
<evidence type="ECO:0000256" key="1">
    <source>
        <dbReference type="ARBA" id="ARBA00004275"/>
    </source>
</evidence>
<dbReference type="RefSeq" id="WP_165913929.1">
    <property type="nucleotide sequence ID" value="NZ_SLVU01000004.1"/>
</dbReference>
<dbReference type="Pfam" id="PF00725">
    <property type="entry name" value="3HCDH"/>
    <property type="match status" value="1"/>
</dbReference>
<comment type="pathway">
    <text evidence="2">Lipid metabolism; fatty acid beta-oxidation.</text>
</comment>
<keyword evidence="11" id="KW-0511">Multifunctional enzyme</keyword>
<feature type="domain" description="3-hydroxyacyl-CoA dehydrogenase NAD binding" evidence="14">
    <location>
        <begin position="291"/>
        <end position="466"/>
    </location>
</feature>
<reference evidence="15 16" key="1">
    <citation type="submission" date="2019-03" db="EMBL/GenBank/DDBJ databases">
        <title>Genomic Encyclopedia of Type Strains, Phase IV (KMG-V): Genome sequencing to study the core and pangenomes of soil and plant-associated prokaryotes.</title>
        <authorList>
            <person name="Whitman W."/>
        </authorList>
    </citation>
    <scope>NUCLEOTIDE SEQUENCE [LARGE SCALE GENOMIC DNA]</scope>
    <source>
        <strain evidence="15 16">23C40</strain>
    </source>
</reference>
<accession>A0A4V2RFH3</accession>
<dbReference type="UniPathway" id="UPA00659"/>
<dbReference type="InterPro" id="IPR006108">
    <property type="entry name" value="3HC_DH_C"/>
</dbReference>
<evidence type="ECO:0000259" key="13">
    <source>
        <dbReference type="Pfam" id="PF00725"/>
    </source>
</evidence>
<comment type="subcellular location">
    <subcellularLocation>
        <location evidence="1">Peroxisome</location>
    </subcellularLocation>
</comment>
<organism evidence="15 16">
    <name type="scientific">Sinorhizobium americanum</name>
    <dbReference type="NCBI Taxonomy" id="194963"/>
    <lineage>
        <taxon>Bacteria</taxon>
        <taxon>Pseudomonadati</taxon>
        <taxon>Pseudomonadota</taxon>
        <taxon>Alphaproteobacteria</taxon>
        <taxon>Hyphomicrobiales</taxon>
        <taxon>Rhizobiaceae</taxon>
        <taxon>Sinorhizobium/Ensifer group</taxon>
        <taxon>Sinorhizobium</taxon>
    </lineage>
</organism>
<evidence type="ECO:0000256" key="7">
    <source>
        <dbReference type="ARBA" id="ARBA00023098"/>
    </source>
</evidence>
<keyword evidence="9" id="KW-0413">Isomerase</keyword>
<dbReference type="Gene3D" id="3.90.226.10">
    <property type="entry name" value="2-enoyl-CoA Hydratase, Chain A, domain 1"/>
    <property type="match status" value="1"/>
</dbReference>
<keyword evidence="5" id="KW-0560">Oxidoreductase</keyword>